<dbReference type="GO" id="GO:0016020">
    <property type="term" value="C:membrane"/>
    <property type="evidence" value="ECO:0007669"/>
    <property type="project" value="UniProtKB-SubCell"/>
</dbReference>
<dbReference type="PROSITE" id="PS50928">
    <property type="entry name" value="ABC_TM1"/>
    <property type="match status" value="1"/>
</dbReference>
<accession>A0A382APF9</accession>
<keyword evidence="4 5" id="KW-0472">Membrane</keyword>
<evidence type="ECO:0000256" key="4">
    <source>
        <dbReference type="ARBA" id="ARBA00023136"/>
    </source>
</evidence>
<organism evidence="7">
    <name type="scientific">marine metagenome</name>
    <dbReference type="NCBI Taxonomy" id="408172"/>
    <lineage>
        <taxon>unclassified sequences</taxon>
        <taxon>metagenomes</taxon>
        <taxon>ecological metagenomes</taxon>
    </lineage>
</organism>
<evidence type="ECO:0000313" key="7">
    <source>
        <dbReference type="EMBL" id="SVB03181.1"/>
    </source>
</evidence>
<feature type="domain" description="ABC transmembrane type-1" evidence="6">
    <location>
        <begin position="25"/>
        <end position="77"/>
    </location>
</feature>
<evidence type="ECO:0000256" key="5">
    <source>
        <dbReference type="SAM" id="Phobius"/>
    </source>
</evidence>
<dbReference type="InterPro" id="IPR035906">
    <property type="entry name" value="MetI-like_sf"/>
</dbReference>
<dbReference type="SUPFAM" id="SSF161098">
    <property type="entry name" value="MetI-like"/>
    <property type="match status" value="1"/>
</dbReference>
<evidence type="ECO:0000256" key="2">
    <source>
        <dbReference type="ARBA" id="ARBA00022692"/>
    </source>
</evidence>
<dbReference type="AlphaFoldDB" id="A0A382APF9"/>
<feature type="non-terminal residue" evidence="7">
    <location>
        <position position="77"/>
    </location>
</feature>
<gene>
    <name evidence="7" type="ORF">METZ01_LOCUS156035</name>
</gene>
<proteinExistence type="predicted"/>
<dbReference type="EMBL" id="UINC01026187">
    <property type="protein sequence ID" value="SVB03181.1"/>
    <property type="molecule type" value="Genomic_DNA"/>
</dbReference>
<feature type="non-terminal residue" evidence="7">
    <location>
        <position position="1"/>
    </location>
</feature>
<keyword evidence="2 5" id="KW-0812">Transmembrane</keyword>
<evidence type="ECO:0000259" key="6">
    <source>
        <dbReference type="PROSITE" id="PS50928"/>
    </source>
</evidence>
<evidence type="ECO:0000256" key="3">
    <source>
        <dbReference type="ARBA" id="ARBA00022989"/>
    </source>
</evidence>
<sequence>VESNLDVLIFNFFNLEILISSLPYLWRGLKMTLLLTLIAVPLGIFAGLMVATSCSLGKRWVNFCLILYVDFFRAIPP</sequence>
<feature type="transmembrane region" description="Helical" evidence="5">
    <location>
        <begin position="7"/>
        <end position="26"/>
    </location>
</feature>
<comment type="subcellular location">
    <subcellularLocation>
        <location evidence="1">Membrane</location>
        <topology evidence="1">Multi-pass membrane protein</topology>
    </subcellularLocation>
</comment>
<dbReference type="Gene3D" id="1.10.3720.10">
    <property type="entry name" value="MetI-like"/>
    <property type="match status" value="1"/>
</dbReference>
<protein>
    <recommendedName>
        <fullName evidence="6">ABC transmembrane type-1 domain-containing protein</fullName>
    </recommendedName>
</protein>
<feature type="transmembrane region" description="Helical" evidence="5">
    <location>
        <begin position="32"/>
        <end position="51"/>
    </location>
</feature>
<evidence type="ECO:0000256" key="1">
    <source>
        <dbReference type="ARBA" id="ARBA00004141"/>
    </source>
</evidence>
<dbReference type="InterPro" id="IPR000515">
    <property type="entry name" value="MetI-like"/>
</dbReference>
<name>A0A382APF9_9ZZZZ</name>
<reference evidence="7" key="1">
    <citation type="submission" date="2018-05" db="EMBL/GenBank/DDBJ databases">
        <authorList>
            <person name="Lanie J.A."/>
            <person name="Ng W.-L."/>
            <person name="Kazmierczak K.M."/>
            <person name="Andrzejewski T.M."/>
            <person name="Davidsen T.M."/>
            <person name="Wayne K.J."/>
            <person name="Tettelin H."/>
            <person name="Glass J.I."/>
            <person name="Rusch D."/>
            <person name="Podicherti R."/>
            <person name="Tsui H.-C.T."/>
            <person name="Winkler M.E."/>
        </authorList>
    </citation>
    <scope>NUCLEOTIDE SEQUENCE</scope>
</reference>
<keyword evidence="3 5" id="KW-1133">Transmembrane helix</keyword>
<dbReference type="GO" id="GO:0055085">
    <property type="term" value="P:transmembrane transport"/>
    <property type="evidence" value="ECO:0007669"/>
    <property type="project" value="InterPro"/>
</dbReference>